<comment type="catalytic activity">
    <reaction evidence="6">
        <text>Endonucleolytic cleavage of RNA, removing 5'-extranucleotides from tRNA precursor.</text>
        <dbReference type="EC" id="3.1.26.5"/>
    </reaction>
</comment>
<organism evidence="7 8">
    <name type="scientific">Archaeoglobus fulgidus DSM 8774</name>
    <dbReference type="NCBI Taxonomy" id="1344584"/>
    <lineage>
        <taxon>Archaea</taxon>
        <taxon>Methanobacteriati</taxon>
        <taxon>Methanobacteriota</taxon>
        <taxon>Archaeoglobi</taxon>
        <taxon>Archaeoglobales</taxon>
        <taxon>Archaeoglobaceae</taxon>
        <taxon>Archaeoglobus</taxon>
    </lineage>
</organism>
<keyword evidence="5 6" id="KW-0378">Hydrolase</keyword>
<comment type="subcellular location">
    <subcellularLocation>
        <location evidence="6">Cytoplasm</location>
    </subcellularLocation>
</comment>
<dbReference type="KEGG" id="afg:AFULGI_00004970"/>
<dbReference type="PANTHER" id="PTHR15441:SF2">
    <property type="entry name" value="RIBONUCLEASE P_MRP PROTEIN SUBUNIT POP5"/>
    <property type="match status" value="1"/>
</dbReference>
<reference evidence="7 8" key="1">
    <citation type="submission" date="2013-07" db="EMBL/GenBank/DDBJ databases">
        <title>Genome of Archaeoglobus fulgidus.</title>
        <authorList>
            <person name="Fiebig A."/>
            <person name="Birkeland N.-K."/>
        </authorList>
    </citation>
    <scope>NUCLEOTIDE SEQUENCE [LARGE SCALE GENOMIC DNA]</scope>
    <source>
        <strain evidence="7 8">DSM 8774</strain>
    </source>
</reference>
<dbReference type="GO" id="GO:0030677">
    <property type="term" value="C:ribonuclease P complex"/>
    <property type="evidence" value="ECO:0007669"/>
    <property type="project" value="UniProtKB-UniRule"/>
</dbReference>
<dbReference type="GeneID" id="24794029"/>
<dbReference type="Proteomes" id="UP000028501">
    <property type="component" value="Chromosome"/>
</dbReference>
<dbReference type="Pfam" id="PF01900">
    <property type="entry name" value="RNase_P_Rpp14"/>
    <property type="match status" value="1"/>
</dbReference>
<evidence type="ECO:0000256" key="6">
    <source>
        <dbReference type="HAMAP-Rule" id="MF_00755"/>
    </source>
</evidence>
<evidence type="ECO:0000256" key="4">
    <source>
        <dbReference type="ARBA" id="ARBA00022759"/>
    </source>
</evidence>
<keyword evidence="3 6" id="KW-0540">Nuclease</keyword>
<evidence type="ECO:0000256" key="3">
    <source>
        <dbReference type="ARBA" id="ARBA00022722"/>
    </source>
</evidence>
<accession>A0A075WA82</accession>
<evidence type="ECO:0000256" key="2">
    <source>
        <dbReference type="ARBA" id="ARBA00022694"/>
    </source>
</evidence>
<dbReference type="InterPro" id="IPR002759">
    <property type="entry name" value="Pop5/Rpp14/Rnp2-like"/>
</dbReference>
<comment type="similarity">
    <text evidence="6">Belongs to the eukaryotic/archaeal RNase P protein component 2 family.</text>
</comment>
<dbReference type="InterPro" id="IPR016434">
    <property type="entry name" value="Rnp2_archaea"/>
</dbReference>
<dbReference type="RefSeq" id="WP_048064245.1">
    <property type="nucleotide sequence ID" value="NZ_CP006577.1"/>
</dbReference>
<dbReference type="EMBL" id="CP006577">
    <property type="protein sequence ID" value="AIG97305.1"/>
    <property type="molecule type" value="Genomic_DNA"/>
</dbReference>
<name>A0A075WA82_ARCFL</name>
<evidence type="ECO:0000313" key="7">
    <source>
        <dbReference type="EMBL" id="AIG97305.1"/>
    </source>
</evidence>
<dbReference type="PANTHER" id="PTHR15441">
    <property type="entry name" value="RIBONUCLEASE P PROTEIN SUBUNIT P14"/>
    <property type="match status" value="1"/>
</dbReference>
<dbReference type="AlphaFoldDB" id="A0A075WA82"/>
<protein>
    <recommendedName>
        <fullName evidence="6">Ribonuclease P protein component 2</fullName>
        <shortName evidence="6">RNase P component 2</shortName>
        <ecNumber evidence="6">3.1.26.5</ecNumber>
    </recommendedName>
    <alternativeName>
        <fullName evidence="6">Pop5</fullName>
    </alternativeName>
</protein>
<sequence length="109" mass="12274">MKGLPPSLRSRKRYIAFRIIAEKKIDERSLSRALSEKMLSLFGECFAASGLRLEAFDGERGIVRCYREALDKVMVALTLMTHVGGVRVIPLTLGVSGTIKRCKRKYLEV</sequence>
<dbReference type="SMR" id="A0A075WA82"/>
<keyword evidence="4 6" id="KW-0255">Endonuclease</keyword>
<evidence type="ECO:0000313" key="8">
    <source>
        <dbReference type="Proteomes" id="UP000028501"/>
    </source>
</evidence>
<keyword evidence="1 6" id="KW-0963">Cytoplasm</keyword>
<dbReference type="InterPro" id="IPR038085">
    <property type="entry name" value="Rnp2-like_sf"/>
</dbReference>
<dbReference type="EC" id="3.1.26.5" evidence="6"/>
<dbReference type="Gene3D" id="3.30.70.3250">
    <property type="entry name" value="Ribonuclease P, Pop5 subunit"/>
    <property type="match status" value="1"/>
</dbReference>
<dbReference type="HOGENOM" id="CLU_137733_1_0_2"/>
<gene>
    <name evidence="6" type="primary">rnp2</name>
    <name evidence="7" type="ORF">AFULGI_00004970</name>
</gene>
<evidence type="ECO:0000256" key="1">
    <source>
        <dbReference type="ARBA" id="ARBA00022490"/>
    </source>
</evidence>
<evidence type="ECO:0000256" key="5">
    <source>
        <dbReference type="ARBA" id="ARBA00022801"/>
    </source>
</evidence>
<dbReference type="GO" id="GO:0004526">
    <property type="term" value="F:ribonuclease P activity"/>
    <property type="evidence" value="ECO:0007669"/>
    <property type="project" value="UniProtKB-UniRule"/>
</dbReference>
<keyword evidence="2 6" id="KW-0819">tRNA processing</keyword>
<dbReference type="HAMAP" id="MF_00755">
    <property type="entry name" value="RNase_P_2"/>
    <property type="match status" value="1"/>
</dbReference>
<dbReference type="GO" id="GO:0005737">
    <property type="term" value="C:cytoplasm"/>
    <property type="evidence" value="ECO:0007669"/>
    <property type="project" value="UniProtKB-SubCell"/>
</dbReference>
<proteinExistence type="inferred from homology"/>
<comment type="subunit">
    <text evidence="6">Consists of a catalytic RNA component and at least 4-5 protein subunits.</text>
</comment>
<dbReference type="PIRSF" id="PIRSF004952">
    <property type="entry name" value="RNase_P_2"/>
    <property type="match status" value="1"/>
</dbReference>
<dbReference type="GO" id="GO:0001682">
    <property type="term" value="P:tRNA 5'-leader removal"/>
    <property type="evidence" value="ECO:0007669"/>
    <property type="project" value="UniProtKB-UniRule"/>
</dbReference>
<comment type="function">
    <text evidence="6">Part of ribonuclease P, a protein complex that generates mature tRNA molecules by cleaving their 5'-ends.</text>
</comment>
<dbReference type="SUPFAM" id="SSF160350">
    <property type="entry name" value="Rnp2-like"/>
    <property type="match status" value="1"/>
</dbReference>